<dbReference type="InterPro" id="IPR010255">
    <property type="entry name" value="Haem_peroxidase_sf"/>
</dbReference>
<dbReference type="CDD" id="cd09823">
    <property type="entry name" value="peroxinectin_like"/>
    <property type="match status" value="1"/>
</dbReference>
<protein>
    <recommendedName>
        <fullName evidence="7">Peroxidase</fullName>
    </recommendedName>
</protein>
<organism evidence="5 6">
    <name type="scientific">Lasius platythorax</name>
    <dbReference type="NCBI Taxonomy" id="488582"/>
    <lineage>
        <taxon>Eukaryota</taxon>
        <taxon>Metazoa</taxon>
        <taxon>Ecdysozoa</taxon>
        <taxon>Arthropoda</taxon>
        <taxon>Hexapoda</taxon>
        <taxon>Insecta</taxon>
        <taxon>Pterygota</taxon>
        <taxon>Neoptera</taxon>
        <taxon>Endopterygota</taxon>
        <taxon>Hymenoptera</taxon>
        <taxon>Apocrita</taxon>
        <taxon>Aculeata</taxon>
        <taxon>Formicoidea</taxon>
        <taxon>Formicidae</taxon>
        <taxon>Formicinae</taxon>
        <taxon>Lasius</taxon>
        <taxon>Lasius</taxon>
    </lineage>
</organism>
<dbReference type="Gene3D" id="1.10.640.10">
    <property type="entry name" value="Haem peroxidase domain superfamily, animal type"/>
    <property type="match status" value="1"/>
</dbReference>
<dbReference type="PRINTS" id="PR00457">
    <property type="entry name" value="ANPEROXIDASE"/>
</dbReference>
<keyword evidence="1" id="KW-0575">Peroxidase</keyword>
<sequence length="720" mass="81866">MQRQNDLWIAGILIVVLTQACLLAVVNTEDVTTKKKITSSHTEGQEKKQPSDLEGSETSYFGTFVAHKNLFGTYNPTVYYSTNPLSYVPPSSNFPTSTSSFPFISVGNTNDNIHQQIKCGDTFPRVCQDSRYRSYDGSCNNLRNPTWGLANTRYGRLVRPRYSDGIRAPTSSITGADLPLARAVSYTMFPNANIDDPIWTLLAMQYGQIMTHDMGLIDGTTQSKSHRTRCCTFNGQLVPGWETLPKCFPILIPDDDPVYDRTSIQCMNFVRSTTDLDRGCSSSYKQAEQLNTVTHYLDLSLVYGPSDEVAASLRAGFGGRLNVEVKNNREFPPSASNKSATCDTIYEFEPCYATGDSRVNQNPQLTILQIILLREHNRIADYLAQLNPHWTDETIFQETRRIVIAEHQNIAYYEWLPILLGTAQVYENKIMYDTKDYVNDYDETVIANVLNEHANAANRYFHTNIVGFLNLVTEGRHYSAFGSLRLSDHFNRPGIIEKGNNLDDLTRGLAYQPQSNTDEYFDKEITQFFFRRGRPLGSDLRAIDIQRDRDHGLASYNDYREYCGLQRAKTFDDFGDLIPLSDIQKLSLLYASPDDVELTVGGSLERHVSGSLVGPTFQCIITRQFQQTRIGDRYWFETGDPKIAFTLEQLNELRKSSISRLLCDNGDNIQNMQRFGFIRISELNPLGRCDDLPQVDLSLWKDYSLDTQAYQRITPLYKKK</sequence>
<dbReference type="AlphaFoldDB" id="A0AAV2P9R2"/>
<dbReference type="GO" id="GO:0004601">
    <property type="term" value="F:peroxidase activity"/>
    <property type="evidence" value="ECO:0007669"/>
    <property type="project" value="UniProtKB-KW"/>
</dbReference>
<feature type="transmembrane region" description="Helical" evidence="4">
    <location>
        <begin position="7"/>
        <end position="26"/>
    </location>
</feature>
<gene>
    <name evidence="5" type="ORF">LPLAT_LOCUS13824</name>
</gene>
<dbReference type="GO" id="GO:0046872">
    <property type="term" value="F:metal ion binding"/>
    <property type="evidence" value="ECO:0007669"/>
    <property type="project" value="UniProtKB-KW"/>
</dbReference>
<keyword evidence="2" id="KW-0349">Heme</keyword>
<dbReference type="Proteomes" id="UP001497644">
    <property type="component" value="Chromosome 9"/>
</dbReference>
<feature type="region of interest" description="Disordered" evidence="3">
    <location>
        <begin position="35"/>
        <end position="56"/>
    </location>
</feature>
<dbReference type="InterPro" id="IPR037120">
    <property type="entry name" value="Haem_peroxidase_sf_animal"/>
</dbReference>
<evidence type="ECO:0008006" key="7">
    <source>
        <dbReference type="Google" id="ProtNLM"/>
    </source>
</evidence>
<dbReference type="GO" id="GO:0020037">
    <property type="term" value="F:heme binding"/>
    <property type="evidence" value="ECO:0007669"/>
    <property type="project" value="InterPro"/>
</dbReference>
<dbReference type="PROSITE" id="PS50292">
    <property type="entry name" value="PEROXIDASE_3"/>
    <property type="match status" value="1"/>
</dbReference>
<keyword evidence="2" id="KW-0479">Metal-binding</keyword>
<keyword evidence="4" id="KW-0472">Membrane</keyword>
<dbReference type="SUPFAM" id="SSF48113">
    <property type="entry name" value="Heme-dependent peroxidases"/>
    <property type="match status" value="1"/>
</dbReference>
<reference evidence="5" key="1">
    <citation type="submission" date="2024-04" db="EMBL/GenBank/DDBJ databases">
        <authorList>
            <consortium name="Molecular Ecology Group"/>
        </authorList>
    </citation>
    <scope>NUCLEOTIDE SEQUENCE</scope>
</reference>
<keyword evidence="6" id="KW-1185">Reference proteome</keyword>
<evidence type="ECO:0000313" key="5">
    <source>
        <dbReference type="EMBL" id="CAL1688769.1"/>
    </source>
</evidence>
<feature type="binding site" description="axial binding residue" evidence="2">
    <location>
        <position position="462"/>
    </location>
    <ligand>
        <name>heme b</name>
        <dbReference type="ChEBI" id="CHEBI:60344"/>
    </ligand>
    <ligandPart>
        <name>Fe</name>
        <dbReference type="ChEBI" id="CHEBI:18248"/>
    </ligandPart>
</feature>
<evidence type="ECO:0000256" key="3">
    <source>
        <dbReference type="SAM" id="MobiDB-lite"/>
    </source>
</evidence>
<name>A0AAV2P9R2_9HYME</name>
<dbReference type="PANTHER" id="PTHR11475">
    <property type="entry name" value="OXIDASE/PEROXIDASE"/>
    <property type="match status" value="1"/>
</dbReference>
<keyword evidence="4" id="KW-0812">Transmembrane</keyword>
<keyword evidence="2" id="KW-0408">Iron</keyword>
<dbReference type="InterPro" id="IPR019791">
    <property type="entry name" value="Haem_peroxidase_animal"/>
</dbReference>
<keyword evidence="4" id="KW-1133">Transmembrane helix</keyword>
<evidence type="ECO:0000256" key="2">
    <source>
        <dbReference type="PIRSR" id="PIRSR619791-2"/>
    </source>
</evidence>
<dbReference type="PROSITE" id="PS51257">
    <property type="entry name" value="PROKAR_LIPOPROTEIN"/>
    <property type="match status" value="1"/>
</dbReference>
<dbReference type="FunFam" id="1.10.640.10:FF:000009">
    <property type="entry name" value="Peroxidase, isoform B"/>
    <property type="match status" value="1"/>
</dbReference>
<dbReference type="GO" id="GO:0006979">
    <property type="term" value="P:response to oxidative stress"/>
    <property type="evidence" value="ECO:0007669"/>
    <property type="project" value="InterPro"/>
</dbReference>
<evidence type="ECO:0000313" key="6">
    <source>
        <dbReference type="Proteomes" id="UP001497644"/>
    </source>
</evidence>
<accession>A0AAV2P9R2</accession>
<dbReference type="EMBL" id="OZ034832">
    <property type="protein sequence ID" value="CAL1688769.1"/>
    <property type="molecule type" value="Genomic_DNA"/>
</dbReference>
<proteinExistence type="predicted"/>
<dbReference type="PANTHER" id="PTHR11475:SF86">
    <property type="entry name" value="PEROXIDASE"/>
    <property type="match status" value="1"/>
</dbReference>
<evidence type="ECO:0000256" key="1">
    <source>
        <dbReference type="ARBA" id="ARBA00022559"/>
    </source>
</evidence>
<keyword evidence="1" id="KW-0560">Oxidoreductase</keyword>
<evidence type="ECO:0000256" key="4">
    <source>
        <dbReference type="SAM" id="Phobius"/>
    </source>
</evidence>
<dbReference type="Pfam" id="PF03098">
    <property type="entry name" value="An_peroxidase"/>
    <property type="match status" value="1"/>
</dbReference>